<evidence type="ECO:0000313" key="1">
    <source>
        <dbReference type="EMBL" id="CAD1577314.1"/>
    </source>
</evidence>
<accession>A0A6V7LMX8</accession>
<reference evidence="1" key="1">
    <citation type="submission" date="2020-07" db="EMBL/GenBank/DDBJ databases">
        <authorList>
            <person name="Ferguson B K."/>
        </authorList>
    </citation>
    <scope>NUCLEOTIDE SEQUENCE</scope>
    <source>
        <strain evidence="1">L06</strain>
    </source>
</reference>
<dbReference type="AlphaFoldDB" id="A0A6V7LMX8"/>
<organism evidence="1">
    <name type="scientific">Bracon brevicornis</name>
    <dbReference type="NCBI Taxonomy" id="1563983"/>
    <lineage>
        <taxon>Eukaryota</taxon>
        <taxon>Metazoa</taxon>
        <taxon>Ecdysozoa</taxon>
        <taxon>Arthropoda</taxon>
        <taxon>Hexapoda</taxon>
        <taxon>Insecta</taxon>
        <taxon>Pterygota</taxon>
        <taxon>Neoptera</taxon>
        <taxon>Endopterygota</taxon>
        <taxon>Hymenoptera</taxon>
        <taxon>Apocrita</taxon>
        <taxon>Ichneumonoidea</taxon>
        <taxon>Braconidae</taxon>
        <taxon>Braconinae</taxon>
        <taxon>Bracon</taxon>
    </lineage>
</organism>
<gene>
    <name evidence="1" type="ORF">BBRV_LOCUS110283</name>
</gene>
<sequence>MAGRPQWKKRSFADATRASKKQLAALMDRIEKFSTENKLMKRKLSFFRCHPSEVESMDRKFYRYTKRFREFEMVMLKLKKVDQHHQQQHQNTKNYIKVGYLKNVAEYKKLRGRNSMSSAANQTR</sequence>
<dbReference type="EMBL" id="CADCXW020000344">
    <property type="protein sequence ID" value="CAD1577314.1"/>
    <property type="molecule type" value="Genomic_DNA"/>
</dbReference>
<name>A0A6V7LMX8_9HYME</name>
<protein>
    <submittedName>
        <fullName evidence="1">Uncharacterized protein</fullName>
    </submittedName>
</protein>
<proteinExistence type="predicted"/>